<dbReference type="PROSITE" id="PS51155">
    <property type="entry name" value="CHIT_BIND_RR_2"/>
    <property type="match status" value="1"/>
</dbReference>
<organism evidence="4 5">
    <name type="scientific">Tigriopus californicus</name>
    <name type="common">Marine copepod</name>
    <dbReference type="NCBI Taxonomy" id="6832"/>
    <lineage>
        <taxon>Eukaryota</taxon>
        <taxon>Metazoa</taxon>
        <taxon>Ecdysozoa</taxon>
        <taxon>Arthropoda</taxon>
        <taxon>Crustacea</taxon>
        <taxon>Multicrustacea</taxon>
        <taxon>Hexanauplia</taxon>
        <taxon>Copepoda</taxon>
        <taxon>Harpacticoida</taxon>
        <taxon>Harpacticidae</taxon>
        <taxon>Tigriopus</taxon>
    </lineage>
</organism>
<gene>
    <name evidence="4" type="ORF">TCAL_13293</name>
</gene>
<dbReference type="Pfam" id="PF00379">
    <property type="entry name" value="Chitin_bind_4"/>
    <property type="match status" value="1"/>
</dbReference>
<dbReference type="InterPro" id="IPR000618">
    <property type="entry name" value="Insect_cuticle"/>
</dbReference>
<dbReference type="GO" id="GO:0005615">
    <property type="term" value="C:extracellular space"/>
    <property type="evidence" value="ECO:0007669"/>
    <property type="project" value="TreeGrafter"/>
</dbReference>
<keyword evidence="1 2" id="KW-0193">Cuticle</keyword>
<evidence type="ECO:0000313" key="4">
    <source>
        <dbReference type="EMBL" id="TRY76286.1"/>
    </source>
</evidence>
<comment type="caution">
    <text evidence="4">The sequence shown here is derived from an EMBL/GenBank/DDBJ whole genome shotgun (WGS) entry which is preliminary data.</text>
</comment>
<evidence type="ECO:0000256" key="1">
    <source>
        <dbReference type="ARBA" id="ARBA00022460"/>
    </source>
</evidence>
<dbReference type="GO" id="GO:0031012">
    <property type="term" value="C:extracellular matrix"/>
    <property type="evidence" value="ECO:0007669"/>
    <property type="project" value="TreeGrafter"/>
</dbReference>
<evidence type="ECO:0000256" key="3">
    <source>
        <dbReference type="SAM" id="SignalP"/>
    </source>
</evidence>
<evidence type="ECO:0000313" key="5">
    <source>
        <dbReference type="Proteomes" id="UP000318571"/>
    </source>
</evidence>
<evidence type="ECO:0008006" key="6">
    <source>
        <dbReference type="Google" id="ProtNLM"/>
    </source>
</evidence>
<dbReference type="Proteomes" id="UP000318571">
    <property type="component" value="Chromosome 5"/>
</dbReference>
<keyword evidence="5" id="KW-1185">Reference proteome</keyword>
<reference evidence="4 5" key="1">
    <citation type="journal article" date="2018" name="Nat. Ecol. Evol.">
        <title>Genomic signatures of mitonuclear coevolution across populations of Tigriopus californicus.</title>
        <authorList>
            <person name="Barreto F.S."/>
            <person name="Watson E.T."/>
            <person name="Lima T.G."/>
            <person name="Willett C.S."/>
            <person name="Edmands S."/>
            <person name="Li W."/>
            <person name="Burton R.S."/>
        </authorList>
    </citation>
    <scope>NUCLEOTIDE SEQUENCE [LARGE SCALE GENOMIC DNA]</scope>
    <source>
        <strain evidence="4 5">San Diego</strain>
    </source>
</reference>
<protein>
    <recommendedName>
        <fullName evidence="6">Pro-resilin</fullName>
    </recommendedName>
</protein>
<dbReference type="PANTHER" id="PTHR12236:SF79">
    <property type="entry name" value="CUTICULAR PROTEIN 50CB-RELATED"/>
    <property type="match status" value="1"/>
</dbReference>
<dbReference type="EMBL" id="VCGU01000004">
    <property type="protein sequence ID" value="TRY76286.1"/>
    <property type="molecule type" value="Genomic_DNA"/>
</dbReference>
<feature type="signal peptide" evidence="3">
    <location>
        <begin position="1"/>
        <end position="19"/>
    </location>
</feature>
<dbReference type="InterPro" id="IPR051217">
    <property type="entry name" value="Insect_Cuticle_Struc_Prot"/>
</dbReference>
<name>A0A553PF35_TIGCA</name>
<dbReference type="OMA" id="AQHPRAN"/>
<proteinExistence type="predicted"/>
<sequence>MKAALVMSLALTLLTSSSAQHPRANLYQEGPAHYNYAYAVQDDYSGSNFGQSEQRDGYSTSGQYHVALPDGRIQTVTYTVADQYSGYVADVSYSGQAQYGPSHGRGTRSGPVA</sequence>
<dbReference type="AlphaFoldDB" id="A0A553PF35"/>
<accession>A0A553PF35</accession>
<evidence type="ECO:0000256" key="2">
    <source>
        <dbReference type="PROSITE-ProRule" id="PRU00497"/>
    </source>
</evidence>
<keyword evidence="3" id="KW-0732">Signal</keyword>
<dbReference type="OrthoDB" id="6884310at2759"/>
<feature type="chain" id="PRO_5022015590" description="Pro-resilin" evidence="3">
    <location>
        <begin position="20"/>
        <end position="113"/>
    </location>
</feature>
<dbReference type="PANTHER" id="PTHR12236">
    <property type="entry name" value="STRUCTURAL CONTITUENT OF CUTICLE"/>
    <property type="match status" value="1"/>
</dbReference>
<dbReference type="GO" id="GO:0042302">
    <property type="term" value="F:structural constituent of cuticle"/>
    <property type="evidence" value="ECO:0007669"/>
    <property type="project" value="UniProtKB-UniRule"/>
</dbReference>